<feature type="signal peptide" evidence="6">
    <location>
        <begin position="1"/>
        <end position="24"/>
    </location>
</feature>
<dbReference type="RefSeq" id="WP_208918184.1">
    <property type="nucleotide sequence ID" value="NZ_LT840184.1"/>
</dbReference>
<proteinExistence type="predicted"/>
<keyword evidence="4" id="KW-0564">Palmitate</keyword>
<dbReference type="InterPro" id="IPR006059">
    <property type="entry name" value="SBP"/>
</dbReference>
<dbReference type="PANTHER" id="PTHR43649:SF33">
    <property type="entry name" value="POLYGALACTURONAN_RHAMNOGALACTURONAN-BINDING PROTEIN YTCQ"/>
    <property type="match status" value="1"/>
</dbReference>
<evidence type="ECO:0000256" key="3">
    <source>
        <dbReference type="ARBA" id="ARBA00023136"/>
    </source>
</evidence>
<evidence type="ECO:0000256" key="5">
    <source>
        <dbReference type="ARBA" id="ARBA00023288"/>
    </source>
</evidence>
<dbReference type="STRING" id="1313296.SAMN05661091_1205"/>
<dbReference type="InterPro" id="IPR050490">
    <property type="entry name" value="Bact_solute-bd_prot1"/>
</dbReference>
<evidence type="ECO:0000256" key="2">
    <source>
        <dbReference type="ARBA" id="ARBA00022729"/>
    </source>
</evidence>
<dbReference type="Gene3D" id="3.40.190.10">
    <property type="entry name" value="Periplasmic binding protein-like II"/>
    <property type="match status" value="2"/>
</dbReference>
<sequence>MKKKSMLALLLSTILFGSLLSGCASPEKEAEGNNSENTPGVEAGLPDYLNPVGEYPITKEKIKIKVMGKKDPGGSDWGELEIFKRLAEKTNIELEFELSEGDSFNEQKNIALVGGEYADIILRGADKTDEETYGPQGVFLDLTNLIDQYAPNLKALMEKDPVIKASITSMDGKIYGLPYIFNTSMTQGHLGFFDSQWMKNVGIEKVPTTTDELYEMLKAFKEKDANGNGDLSDEIPFSAVGLNAFQQLLVPAFTGLTGGIGFDVNDAGEVVYVPAMKEYKDFLIYTNKLYKEGLIDPEFTTQTSQQWQAKVKGGLVGIYNASPTVLDPEAAKSEQLSLGPLTSPVNDKKVVRSPFNLYTSKAIITDKAKHPEAAMRLLDMFYATEDKAVDGFSGNTIFVGYEGEHWKYTDDTKAQYEWIDPITGFGDINKSISVNMELPGYLDFIAMPANNPLMEMKVTQVKEKQVPYYRDAYPVNARFTAKESEKGNVIENDLFTYVTLMTTKFIIGEESLDNFDSYIATLDKMGLQELLTIKTDALKRWNESLK</sequence>
<keyword evidence="1" id="KW-1003">Cell membrane</keyword>
<keyword evidence="2 6" id="KW-0732">Signal</keyword>
<dbReference type="EMBL" id="LT840184">
    <property type="protein sequence ID" value="SMF75451.1"/>
    <property type="molecule type" value="Genomic_DNA"/>
</dbReference>
<organism evidence="7 8">
    <name type="scientific">Paenibacillus uliginis N3/975</name>
    <dbReference type="NCBI Taxonomy" id="1313296"/>
    <lineage>
        <taxon>Bacteria</taxon>
        <taxon>Bacillati</taxon>
        <taxon>Bacillota</taxon>
        <taxon>Bacilli</taxon>
        <taxon>Bacillales</taxon>
        <taxon>Paenibacillaceae</taxon>
        <taxon>Paenibacillus</taxon>
    </lineage>
</organism>
<keyword evidence="5" id="KW-0449">Lipoprotein</keyword>
<keyword evidence="3" id="KW-0472">Membrane</keyword>
<reference evidence="7 8" key="1">
    <citation type="submission" date="2017-04" db="EMBL/GenBank/DDBJ databases">
        <authorList>
            <person name="Afonso C.L."/>
            <person name="Miller P.J."/>
            <person name="Scott M.A."/>
            <person name="Spackman E."/>
            <person name="Goraichik I."/>
            <person name="Dimitrov K.M."/>
            <person name="Suarez D.L."/>
            <person name="Swayne D.E."/>
        </authorList>
    </citation>
    <scope>NUCLEOTIDE SEQUENCE [LARGE SCALE GENOMIC DNA]</scope>
    <source>
        <strain evidence="7 8">N3/975</strain>
    </source>
</reference>
<dbReference type="AlphaFoldDB" id="A0A1X7GVS6"/>
<evidence type="ECO:0000313" key="7">
    <source>
        <dbReference type="EMBL" id="SMF75451.1"/>
    </source>
</evidence>
<evidence type="ECO:0000256" key="4">
    <source>
        <dbReference type="ARBA" id="ARBA00023139"/>
    </source>
</evidence>
<dbReference type="Proteomes" id="UP000192940">
    <property type="component" value="Chromosome I"/>
</dbReference>
<evidence type="ECO:0000256" key="6">
    <source>
        <dbReference type="SAM" id="SignalP"/>
    </source>
</evidence>
<dbReference type="SUPFAM" id="SSF53850">
    <property type="entry name" value="Periplasmic binding protein-like II"/>
    <property type="match status" value="1"/>
</dbReference>
<protein>
    <submittedName>
        <fullName evidence="7">Carbohydrate ABC transporter substrate-binding protein, CUT1 family (TC 3.A.1.1.-)</fullName>
    </submittedName>
</protein>
<accession>A0A1X7GVS6</accession>
<gene>
    <name evidence="7" type="ORF">SAMN05661091_1205</name>
</gene>
<evidence type="ECO:0000313" key="8">
    <source>
        <dbReference type="Proteomes" id="UP000192940"/>
    </source>
</evidence>
<feature type="chain" id="PRO_5038926521" evidence="6">
    <location>
        <begin position="25"/>
        <end position="546"/>
    </location>
</feature>
<dbReference type="PROSITE" id="PS51257">
    <property type="entry name" value="PROKAR_LIPOPROTEIN"/>
    <property type="match status" value="1"/>
</dbReference>
<evidence type="ECO:0000256" key="1">
    <source>
        <dbReference type="ARBA" id="ARBA00022475"/>
    </source>
</evidence>
<dbReference type="PANTHER" id="PTHR43649">
    <property type="entry name" value="ARABINOSE-BINDING PROTEIN-RELATED"/>
    <property type="match status" value="1"/>
</dbReference>
<name>A0A1X7GVS6_9BACL</name>
<keyword evidence="8" id="KW-1185">Reference proteome</keyword>
<dbReference type="Pfam" id="PF13416">
    <property type="entry name" value="SBP_bac_8"/>
    <property type="match status" value="1"/>
</dbReference>